<gene>
    <name evidence="2" type="ORF">SAMN05443668_107261</name>
</gene>
<dbReference type="Proteomes" id="UP000184440">
    <property type="component" value="Unassembled WGS sequence"/>
</dbReference>
<organism evidence="2 3">
    <name type="scientific">Cryptosporangium aurantiacum</name>
    <dbReference type="NCBI Taxonomy" id="134849"/>
    <lineage>
        <taxon>Bacteria</taxon>
        <taxon>Bacillati</taxon>
        <taxon>Actinomycetota</taxon>
        <taxon>Actinomycetes</taxon>
        <taxon>Cryptosporangiales</taxon>
        <taxon>Cryptosporangiaceae</taxon>
        <taxon>Cryptosporangium</taxon>
    </lineage>
</organism>
<reference evidence="2 3" key="1">
    <citation type="submission" date="2016-11" db="EMBL/GenBank/DDBJ databases">
        <authorList>
            <person name="Jaros S."/>
            <person name="Januszkiewicz K."/>
            <person name="Wedrychowicz H."/>
        </authorList>
    </citation>
    <scope>NUCLEOTIDE SEQUENCE [LARGE SCALE GENOMIC DNA]</scope>
    <source>
        <strain evidence="2 3">DSM 46144</strain>
    </source>
</reference>
<dbReference type="Gene3D" id="1.10.10.10">
    <property type="entry name" value="Winged helix-like DNA-binding domain superfamily/Winged helix DNA-binding domain"/>
    <property type="match status" value="1"/>
</dbReference>
<dbReference type="InterPro" id="IPR027417">
    <property type="entry name" value="P-loop_NTPase"/>
</dbReference>
<protein>
    <submittedName>
        <fullName evidence="2">Predicted ATPase</fullName>
    </submittedName>
</protein>
<proteinExistence type="predicted"/>
<evidence type="ECO:0000259" key="1">
    <source>
        <dbReference type="SMART" id="SM01043"/>
    </source>
</evidence>
<dbReference type="Gene3D" id="3.40.50.300">
    <property type="entry name" value="P-loop containing nucleotide triphosphate hydrolases"/>
    <property type="match status" value="1"/>
</dbReference>
<dbReference type="SUPFAM" id="SSF48452">
    <property type="entry name" value="TPR-like"/>
    <property type="match status" value="1"/>
</dbReference>
<dbReference type="AlphaFoldDB" id="A0A1M7TX62"/>
<dbReference type="Gene3D" id="1.25.40.10">
    <property type="entry name" value="Tetratricopeptide repeat domain"/>
    <property type="match status" value="1"/>
</dbReference>
<dbReference type="STRING" id="134849.SAMN05443668_107261"/>
<dbReference type="SUPFAM" id="SSF52540">
    <property type="entry name" value="P-loop containing nucleoside triphosphate hydrolases"/>
    <property type="match status" value="1"/>
</dbReference>
<dbReference type="PANTHER" id="PTHR47691">
    <property type="entry name" value="REGULATOR-RELATED"/>
    <property type="match status" value="1"/>
</dbReference>
<name>A0A1M7TX62_9ACTN</name>
<dbReference type="InterPro" id="IPR011990">
    <property type="entry name" value="TPR-like_helical_dom_sf"/>
</dbReference>
<evidence type="ECO:0000313" key="2">
    <source>
        <dbReference type="EMBL" id="SHN75285.1"/>
    </source>
</evidence>
<dbReference type="Pfam" id="PF03704">
    <property type="entry name" value="BTAD"/>
    <property type="match status" value="1"/>
</dbReference>
<evidence type="ECO:0000313" key="3">
    <source>
        <dbReference type="Proteomes" id="UP000184440"/>
    </source>
</evidence>
<dbReference type="SMART" id="SM01043">
    <property type="entry name" value="BTAD"/>
    <property type="match status" value="1"/>
</dbReference>
<dbReference type="InterPro" id="IPR005158">
    <property type="entry name" value="BTAD"/>
</dbReference>
<dbReference type="PANTHER" id="PTHR47691:SF3">
    <property type="entry name" value="HTH-TYPE TRANSCRIPTIONAL REGULATOR RV0890C-RELATED"/>
    <property type="match status" value="1"/>
</dbReference>
<keyword evidence="3" id="KW-1185">Reference proteome</keyword>
<dbReference type="InterPro" id="IPR036388">
    <property type="entry name" value="WH-like_DNA-bd_sf"/>
</dbReference>
<feature type="domain" description="Bacterial transcriptional activator" evidence="1">
    <location>
        <begin position="131"/>
        <end position="276"/>
    </location>
</feature>
<sequence>MPGMFDYCAREVHEPPTCRRNFINQWEVWGAVTGPNLGAVTVELVLLSRVAFRDADVVGRRLHDLLALLATELRAGCAADRLIDGVWAGELPEHPAKALQALVFRARAQLGPDVVVSTPRGYRLALAEEQVDASAVLRRLAEAEQASRAGDHPTALAAAERALALWAEDPPDVSGADGPLAELRAARIPTHRALTRARAMALARLGRRAEALDPLLALAAALPRDEEVLTELLRCEAAVRGPAAALARYDAYRRRLRDALGVDPGPALRAVHEELLRPEPRPVRHGVPHEPNPLLGRADDVAAVVDLMRTSRVTSIVGPGGLGKTRLAHAVARDAPQRTVFVVPLAGLTDDEDVAREVAAVLGAVPGAGEAAPGPAGRPVGLPDLPAGIVDSLGPDALLVLDNCEHVIRGAADLVGALVARSRDLRVLTTSRTPLGLSSEAVHLLPELSVRTSAELFRQRARAVRPDVDLPDDAVHEVCRHLDGLPLAVELAAARVKVLPVREIANRLDRRFALLRTASRDTPERHRTLAAVIDWSWHLLGTGGRAAMRTLSVFPGGFTADAAGAVLGDGDPLPVLEHLVDQSLLKVAETAAGVRFRMLATVRGFSAARRDEAGETAVATDRFLAWARGVGIANHTALFESDVVERARQIRAEHDNLSAAFRIGLERADGATVATTSAVLGGVWMLESNFSRIATLAGEPAWLLSHYRPEPALVEPTRTAVTVAALGALLIQGTRGLRSRATLRRLPPAPPTTPVAATDAVLRVSTAEEVLVLCESGQPMLAAIANGVRSYLEEAQGNVDTALVAAGRMLAALQGGDNRLVRVQAHARVGELSFTAGRIEDARHHLSAALPVLDELEARSTATRVRWAVAFAALHGGALDEAELQVEQLVRQSEGDTGLLMFDLVVRAEILTGRGDVEGGLHLWRLAAERLRSTTDRNVIGMDGWTAEVHAGCVIGHAFAGRLELVADAVDDLPRELTAAIDRARAAGDSIHGLSACGALLVALALADLARGGAAAAGSAARMVALAGRCSMFAGFQSATAVDRSCAVVEAADAAAYAAAVAEYADLDRDAVLRTASAVLDARLSAPELAGTATAPTGTRSG</sequence>
<accession>A0A1M7TX62</accession>
<dbReference type="EMBL" id="FRCS01000007">
    <property type="protein sequence ID" value="SHN75285.1"/>
    <property type="molecule type" value="Genomic_DNA"/>
</dbReference>